<feature type="compositionally biased region" description="Low complexity" evidence="1">
    <location>
        <begin position="108"/>
        <end position="119"/>
    </location>
</feature>
<reference evidence="2 3" key="1">
    <citation type="submission" date="2017-08" db="EMBL/GenBank/DDBJ databases">
        <title>Harnessing the power of phylogenomics to disentangle the directionality and signatures of interkingdom host jumping in the parasitic fungal genus Tolypocladium.</title>
        <authorList>
            <person name="Quandt C.A."/>
            <person name="Patterson W."/>
            <person name="Spatafora J.W."/>
        </authorList>
    </citation>
    <scope>NUCLEOTIDE SEQUENCE [LARGE SCALE GENOMIC DNA]</scope>
    <source>
        <strain evidence="2 3">CBS 113982</strain>
    </source>
</reference>
<feature type="compositionally biased region" description="Basic and acidic residues" evidence="1">
    <location>
        <begin position="178"/>
        <end position="195"/>
    </location>
</feature>
<dbReference type="EMBL" id="NRSZ01000858">
    <property type="protein sequence ID" value="PNY24659.1"/>
    <property type="molecule type" value="Genomic_DNA"/>
</dbReference>
<gene>
    <name evidence="2" type="ORF">TCAP_05403</name>
</gene>
<protein>
    <submittedName>
        <fullName evidence="2">Uncharacterized protein</fullName>
    </submittedName>
</protein>
<feature type="region of interest" description="Disordered" evidence="1">
    <location>
        <begin position="1"/>
        <end position="71"/>
    </location>
</feature>
<sequence length="195" mass="22321">MARRMARRALPPSSHTMVGDHPTKHGKLLEVDVPDNAWDRRDDAKRQRTGKPPKPRRGRNRRGSDDIKRDQLVEQFLHENKCTCTLPPSPKPPWLTPRRLPVDVYDVPSQSAAPASATPGDDLTADDRMAEQFRQQYLDEMAQRRQRKRPPQPTRQQQPTGDVLKGPKLGGSRNQRAAVRDMLLKQEKEKSGKRM</sequence>
<name>A0A2K3QAT2_9HYPO</name>
<feature type="compositionally biased region" description="Basic and acidic residues" evidence="1">
    <location>
        <begin position="62"/>
        <end position="71"/>
    </location>
</feature>
<feature type="compositionally biased region" description="Basic and acidic residues" evidence="1">
    <location>
        <begin position="37"/>
        <end position="46"/>
    </location>
</feature>
<comment type="caution">
    <text evidence="2">The sequence shown here is derived from an EMBL/GenBank/DDBJ whole genome shotgun (WGS) entry which is preliminary data.</text>
</comment>
<accession>A0A2K3QAT2</accession>
<evidence type="ECO:0000256" key="1">
    <source>
        <dbReference type="SAM" id="MobiDB-lite"/>
    </source>
</evidence>
<proteinExistence type="predicted"/>
<dbReference type="AlphaFoldDB" id="A0A2K3QAT2"/>
<dbReference type="OrthoDB" id="5627at2759"/>
<feature type="compositionally biased region" description="Basic residues" evidence="1">
    <location>
        <begin position="47"/>
        <end position="61"/>
    </location>
</feature>
<evidence type="ECO:0000313" key="3">
    <source>
        <dbReference type="Proteomes" id="UP000236621"/>
    </source>
</evidence>
<keyword evidence="3" id="KW-1185">Reference proteome</keyword>
<organism evidence="2 3">
    <name type="scientific">Tolypocladium capitatum</name>
    <dbReference type="NCBI Taxonomy" id="45235"/>
    <lineage>
        <taxon>Eukaryota</taxon>
        <taxon>Fungi</taxon>
        <taxon>Dikarya</taxon>
        <taxon>Ascomycota</taxon>
        <taxon>Pezizomycotina</taxon>
        <taxon>Sordariomycetes</taxon>
        <taxon>Hypocreomycetidae</taxon>
        <taxon>Hypocreales</taxon>
        <taxon>Ophiocordycipitaceae</taxon>
        <taxon>Tolypocladium</taxon>
    </lineage>
</organism>
<feature type="compositionally biased region" description="Basic and acidic residues" evidence="1">
    <location>
        <begin position="21"/>
        <end position="30"/>
    </location>
</feature>
<dbReference type="Proteomes" id="UP000236621">
    <property type="component" value="Unassembled WGS sequence"/>
</dbReference>
<evidence type="ECO:0000313" key="2">
    <source>
        <dbReference type="EMBL" id="PNY24659.1"/>
    </source>
</evidence>
<feature type="region of interest" description="Disordered" evidence="1">
    <location>
        <begin position="84"/>
        <end position="195"/>
    </location>
</feature>